<dbReference type="Proteomes" id="UP000292039">
    <property type="component" value="Unassembled WGS sequence"/>
</dbReference>
<evidence type="ECO:0000313" key="6">
    <source>
        <dbReference type="EMBL" id="RZS73544.1"/>
    </source>
</evidence>
<dbReference type="EMBL" id="SGWZ01000001">
    <property type="protein sequence ID" value="RZS73544.1"/>
    <property type="molecule type" value="Genomic_DNA"/>
</dbReference>
<dbReference type="Gene3D" id="3.20.20.10">
    <property type="entry name" value="Alanine racemase"/>
    <property type="match status" value="1"/>
</dbReference>
<reference evidence="6 7" key="1">
    <citation type="submission" date="2019-02" db="EMBL/GenBank/DDBJ databases">
        <title>Genomic Encyclopedia of Type Strains, Phase IV (KMG-IV): sequencing the most valuable type-strain genomes for metagenomic binning, comparative biology and taxonomic classification.</title>
        <authorList>
            <person name="Goeker M."/>
        </authorList>
    </citation>
    <scope>NUCLEOTIDE SEQUENCE [LARGE SCALE GENOMIC DNA]</scope>
    <source>
        <strain evidence="6 7">DSM 16618</strain>
    </source>
</reference>
<organism evidence="6 7">
    <name type="scientific">Kerstersia gyiorum</name>
    <dbReference type="NCBI Taxonomy" id="206506"/>
    <lineage>
        <taxon>Bacteria</taxon>
        <taxon>Pseudomonadati</taxon>
        <taxon>Pseudomonadota</taxon>
        <taxon>Betaproteobacteria</taxon>
        <taxon>Burkholderiales</taxon>
        <taxon>Alcaligenaceae</taxon>
        <taxon>Kerstersia</taxon>
    </lineage>
</organism>
<dbReference type="GO" id="GO:0030170">
    <property type="term" value="F:pyridoxal phosphate binding"/>
    <property type="evidence" value="ECO:0007669"/>
    <property type="project" value="UniProtKB-UniRule"/>
</dbReference>
<dbReference type="CDD" id="cd00635">
    <property type="entry name" value="PLPDE_III_YBL036c_like"/>
    <property type="match status" value="1"/>
</dbReference>
<comment type="similarity">
    <text evidence="2 3">Belongs to the pyridoxal phosphate-binding protein YggS/PROSC family.</text>
</comment>
<evidence type="ECO:0000256" key="2">
    <source>
        <dbReference type="HAMAP-Rule" id="MF_02087"/>
    </source>
</evidence>
<keyword evidence="1 2" id="KW-0663">Pyridoxal phosphate</keyword>
<dbReference type="FunFam" id="3.20.20.10:FF:000018">
    <property type="entry name" value="Pyridoxal phosphate homeostasis protein"/>
    <property type="match status" value="1"/>
</dbReference>
<evidence type="ECO:0000256" key="1">
    <source>
        <dbReference type="ARBA" id="ARBA00022898"/>
    </source>
</evidence>
<protein>
    <recommendedName>
        <fullName evidence="2">Pyridoxal phosphate homeostasis protein</fullName>
        <shortName evidence="2">PLP homeostasis protein</shortName>
    </recommendedName>
</protein>
<dbReference type="PANTHER" id="PTHR10146:SF14">
    <property type="entry name" value="PYRIDOXAL PHOSPHATE HOMEOSTASIS PROTEIN"/>
    <property type="match status" value="1"/>
</dbReference>
<evidence type="ECO:0000256" key="3">
    <source>
        <dbReference type="RuleBase" id="RU004514"/>
    </source>
</evidence>
<accession>A0A4Q7MXP9</accession>
<proteinExistence type="inferred from homology"/>
<feature type="domain" description="Alanine racemase N-terminal" evidence="5">
    <location>
        <begin position="42"/>
        <end position="262"/>
    </location>
</feature>
<dbReference type="InterPro" id="IPR029066">
    <property type="entry name" value="PLP-binding_barrel"/>
</dbReference>
<evidence type="ECO:0000313" key="7">
    <source>
        <dbReference type="Proteomes" id="UP000292039"/>
    </source>
</evidence>
<sequence length="288" mass="31543">MYLRSHSQAMSESTGTQTRHDQHGRYPQAATVEDFRQNIADVQARIAAACRRAGRDPASVRLLPVSKTKPESSLRLAYAAGCRLLGENKVQEAYGKWEAMQDLTDLRWSVIGHLQTNKARLVARFASEFQALDSLRLAEALDKRLQAEGRSLDVFVQVNTSGEESKYGLAPEDVEGFVKQLPAFSALRVRGLMTLALFSAEAERVRQCFILLRNLRDRLRQDAPAGIDLAELSMGMSGDFEIAIEEGATVVRVGQAIFGARPLPDSYYWPSANAAADGTAQAAAGDPS</sequence>
<dbReference type="HAMAP" id="MF_02087">
    <property type="entry name" value="PLP_homeostasis"/>
    <property type="match status" value="1"/>
</dbReference>
<gene>
    <name evidence="6" type="ORF">EV679_0741</name>
</gene>
<dbReference type="Pfam" id="PF01168">
    <property type="entry name" value="Ala_racemase_N"/>
    <property type="match status" value="1"/>
</dbReference>
<dbReference type="PANTHER" id="PTHR10146">
    <property type="entry name" value="PROLINE SYNTHETASE CO-TRANSCRIBED BACTERIAL HOMOLOG PROTEIN"/>
    <property type="match status" value="1"/>
</dbReference>
<name>A0A4Q7MXP9_9BURK</name>
<feature type="modified residue" description="N6-(pyridoxal phosphate)lysine" evidence="2">
    <location>
        <position position="67"/>
    </location>
</feature>
<evidence type="ECO:0000256" key="4">
    <source>
        <dbReference type="SAM" id="MobiDB-lite"/>
    </source>
</evidence>
<feature type="compositionally biased region" description="Polar residues" evidence="4">
    <location>
        <begin position="1"/>
        <end position="17"/>
    </location>
</feature>
<evidence type="ECO:0000259" key="5">
    <source>
        <dbReference type="Pfam" id="PF01168"/>
    </source>
</evidence>
<dbReference type="AlphaFoldDB" id="A0A4Q7MXP9"/>
<dbReference type="InterPro" id="IPR001608">
    <property type="entry name" value="Ala_racemase_N"/>
</dbReference>
<dbReference type="SUPFAM" id="SSF51419">
    <property type="entry name" value="PLP-binding barrel"/>
    <property type="match status" value="1"/>
</dbReference>
<comment type="caution">
    <text evidence="6">The sequence shown here is derived from an EMBL/GenBank/DDBJ whole genome shotgun (WGS) entry which is preliminary data.</text>
</comment>
<dbReference type="NCBIfam" id="TIGR00044">
    <property type="entry name" value="YggS family pyridoxal phosphate-dependent enzyme"/>
    <property type="match status" value="1"/>
</dbReference>
<feature type="region of interest" description="Disordered" evidence="4">
    <location>
        <begin position="1"/>
        <end position="24"/>
    </location>
</feature>
<comment type="function">
    <text evidence="2">Pyridoxal 5'-phosphate (PLP)-binding protein, which is involved in PLP homeostasis.</text>
</comment>
<dbReference type="InterPro" id="IPR011078">
    <property type="entry name" value="PyrdxlP_homeostasis"/>
</dbReference>